<evidence type="ECO:0000313" key="7">
    <source>
        <dbReference type="Proteomes" id="UP000078286"/>
    </source>
</evidence>
<dbReference type="InterPro" id="IPR012783">
    <property type="entry name" value="Znf_C4_TraR"/>
</dbReference>
<evidence type="ECO:0000313" key="6">
    <source>
        <dbReference type="EMBL" id="OAT18833.1"/>
    </source>
</evidence>
<dbReference type="AlphaFoldDB" id="A0A1B7HT69"/>
<proteinExistence type="predicted"/>
<keyword evidence="2" id="KW-0863">Zinc-finger</keyword>
<keyword evidence="3" id="KW-0862">Zinc</keyword>
<dbReference type="PANTHER" id="PTHR38777">
    <property type="entry name" value="FELS-2 PROPHAGE PROTEIN"/>
    <property type="match status" value="1"/>
</dbReference>
<dbReference type="InterPro" id="IPR020458">
    <property type="entry name" value="Znf_DskA_TraR_CS"/>
</dbReference>
<dbReference type="GO" id="GO:1900378">
    <property type="term" value="P:positive regulation of secondary metabolite biosynthetic process"/>
    <property type="evidence" value="ECO:0007669"/>
    <property type="project" value="TreeGrafter"/>
</dbReference>
<organism evidence="6 7">
    <name type="scientific">Buttiauxella noackiae ATCC 51607</name>
    <dbReference type="NCBI Taxonomy" id="1354255"/>
    <lineage>
        <taxon>Bacteria</taxon>
        <taxon>Pseudomonadati</taxon>
        <taxon>Pseudomonadota</taxon>
        <taxon>Gammaproteobacteria</taxon>
        <taxon>Enterobacterales</taxon>
        <taxon>Enterobacteriaceae</taxon>
        <taxon>Buttiauxella</taxon>
    </lineage>
</organism>
<name>A0A1B7HT69_9ENTR</name>
<dbReference type="SUPFAM" id="SSF57716">
    <property type="entry name" value="Glucocorticoid receptor-like (DNA-binding domain)"/>
    <property type="match status" value="1"/>
</dbReference>
<protein>
    <submittedName>
        <fullName evidence="6">Phage protein</fullName>
    </submittedName>
</protein>
<dbReference type="PROSITE" id="PS01102">
    <property type="entry name" value="ZF_DKSA_1"/>
    <property type="match status" value="1"/>
</dbReference>
<dbReference type="InterPro" id="IPR000962">
    <property type="entry name" value="Znf_DskA_TraR"/>
</dbReference>
<dbReference type="PANTHER" id="PTHR38777:SF1">
    <property type="entry name" value="DNAK SUPPRESSOR PROTEIN"/>
    <property type="match status" value="1"/>
</dbReference>
<dbReference type="GO" id="GO:0008270">
    <property type="term" value="F:zinc ion binding"/>
    <property type="evidence" value="ECO:0007669"/>
    <property type="project" value="UniProtKB-KW"/>
</dbReference>
<dbReference type="EMBL" id="LXEO01000017">
    <property type="protein sequence ID" value="OAT18833.1"/>
    <property type="molecule type" value="Genomic_DNA"/>
</dbReference>
<keyword evidence="1" id="KW-0479">Metal-binding</keyword>
<dbReference type="Proteomes" id="UP000078286">
    <property type="component" value="Unassembled WGS sequence"/>
</dbReference>
<sequence length="75" mass="8499">MADSMDLVQLRVDEELARNIKQARRQPQRAASAFFCEECDTAIPQARRAVVPGVTHCITCQEIAELKNQHYKNAI</sequence>
<evidence type="ECO:0000256" key="4">
    <source>
        <dbReference type="PROSITE-ProRule" id="PRU00510"/>
    </source>
</evidence>
<reference evidence="6 7" key="1">
    <citation type="submission" date="2016-04" db="EMBL/GenBank/DDBJ databases">
        <title>ATOL: Assembling a taxonomically balanced genome-scale reconstruction of the evolutionary history of the Enterobacteriaceae.</title>
        <authorList>
            <person name="Plunkett G.III."/>
            <person name="Neeno-Eckwall E.C."/>
            <person name="Glasner J.D."/>
            <person name="Perna N.T."/>
        </authorList>
    </citation>
    <scope>NUCLEOTIDE SEQUENCE [LARGE SCALE GENOMIC DNA]</scope>
    <source>
        <strain evidence="6 7">ATCC 51607</strain>
    </source>
</reference>
<dbReference type="PROSITE" id="PS51128">
    <property type="entry name" value="ZF_DKSA_2"/>
    <property type="match status" value="1"/>
</dbReference>
<accession>A0A1B7HT69</accession>
<dbReference type="Gene3D" id="1.20.120.910">
    <property type="entry name" value="DksA, coiled-coil domain"/>
    <property type="match status" value="1"/>
</dbReference>
<dbReference type="RefSeq" id="WP_064554419.1">
    <property type="nucleotide sequence ID" value="NZ_LXEO01000017.1"/>
</dbReference>
<dbReference type="NCBIfam" id="TIGR02419">
    <property type="entry name" value="C4_traR_proteo"/>
    <property type="match status" value="1"/>
</dbReference>
<evidence type="ECO:0000256" key="3">
    <source>
        <dbReference type="ARBA" id="ARBA00022833"/>
    </source>
</evidence>
<evidence type="ECO:0000256" key="2">
    <source>
        <dbReference type="ARBA" id="ARBA00022771"/>
    </source>
</evidence>
<feature type="domain" description="Zinc finger DksA/TraR C4-type" evidence="5">
    <location>
        <begin position="36"/>
        <end position="65"/>
    </location>
</feature>
<keyword evidence="7" id="KW-1185">Reference proteome</keyword>
<dbReference type="PATRIC" id="fig|1354255.3.peg.1712"/>
<gene>
    <name evidence="6" type="ORF">M979_1657</name>
</gene>
<evidence type="ECO:0000259" key="5">
    <source>
        <dbReference type="Pfam" id="PF01258"/>
    </source>
</evidence>
<comment type="caution">
    <text evidence="6">The sequence shown here is derived from an EMBL/GenBank/DDBJ whole genome shotgun (WGS) entry which is preliminary data.</text>
</comment>
<evidence type="ECO:0000256" key="1">
    <source>
        <dbReference type="ARBA" id="ARBA00022723"/>
    </source>
</evidence>
<dbReference type="Pfam" id="PF01258">
    <property type="entry name" value="zf-dskA_traR"/>
    <property type="match status" value="1"/>
</dbReference>
<feature type="zinc finger region" description="dksA C4-type" evidence="4">
    <location>
        <begin position="36"/>
        <end position="60"/>
    </location>
</feature>